<protein>
    <submittedName>
        <fullName evidence="1">Uncharacterized protein</fullName>
    </submittedName>
</protein>
<dbReference type="AlphaFoldDB" id="A0A8C9A9Q8"/>
<proteinExistence type="predicted"/>
<dbReference type="Proteomes" id="UP000694414">
    <property type="component" value="Unplaced"/>
</dbReference>
<reference evidence="1" key="1">
    <citation type="submission" date="2025-08" db="UniProtKB">
        <authorList>
            <consortium name="Ensembl"/>
        </authorList>
    </citation>
    <scope>IDENTIFICATION</scope>
</reference>
<accession>A0A8C9A9Q8</accession>
<dbReference type="GeneTree" id="ENSGT01130000278367"/>
<evidence type="ECO:0000313" key="1">
    <source>
        <dbReference type="Ensembl" id="ENSPSMP00000030367.1"/>
    </source>
</evidence>
<evidence type="ECO:0000313" key="2">
    <source>
        <dbReference type="Proteomes" id="UP000694414"/>
    </source>
</evidence>
<name>A0A8C9A9Q8_PROSS</name>
<dbReference type="Ensembl" id="ENSPSMT00000035026.1">
    <property type="protein sequence ID" value="ENSPSMP00000030367.1"/>
    <property type="gene ID" value="ENSPSMG00000021068.1"/>
</dbReference>
<reference evidence="1" key="2">
    <citation type="submission" date="2025-09" db="UniProtKB">
        <authorList>
            <consortium name="Ensembl"/>
        </authorList>
    </citation>
    <scope>IDENTIFICATION</scope>
</reference>
<organism evidence="1 2">
    <name type="scientific">Prolemur simus</name>
    <name type="common">Greater bamboo lemur</name>
    <name type="synonym">Hapalemur simus</name>
    <dbReference type="NCBI Taxonomy" id="1328070"/>
    <lineage>
        <taxon>Eukaryota</taxon>
        <taxon>Metazoa</taxon>
        <taxon>Chordata</taxon>
        <taxon>Craniata</taxon>
        <taxon>Vertebrata</taxon>
        <taxon>Euteleostomi</taxon>
        <taxon>Mammalia</taxon>
        <taxon>Eutheria</taxon>
        <taxon>Euarchontoglires</taxon>
        <taxon>Primates</taxon>
        <taxon>Strepsirrhini</taxon>
        <taxon>Lemuriformes</taxon>
        <taxon>Lemuridae</taxon>
        <taxon>Prolemur</taxon>
    </lineage>
</organism>
<sequence>MSILKTQEDTVSQSSSRSILLAVTKLPPRGFRAKSCRSSVLCFYIHCISFYFFEIQGLTSYDVSCSRIQREHVLSFVSHTQEGVSDLRVEPLILVSGLHPQDGGTWRHFFPKANPVHVLAEHWGIVIGIDHQDSDLSSTALGRVPTV</sequence>
<keyword evidence="2" id="KW-1185">Reference proteome</keyword>